<dbReference type="SUPFAM" id="SSF52151">
    <property type="entry name" value="FabD/lysophospholipase-like"/>
    <property type="match status" value="1"/>
</dbReference>
<evidence type="ECO:0000259" key="2">
    <source>
        <dbReference type="PROSITE" id="PS50075"/>
    </source>
</evidence>
<dbReference type="InterPro" id="IPR016035">
    <property type="entry name" value="Acyl_Trfase/lysoPLipase"/>
</dbReference>
<dbReference type="Pfam" id="PF16197">
    <property type="entry name" value="KAsynt_C_assoc"/>
    <property type="match status" value="1"/>
</dbReference>
<sequence>APPRRAGVSSFGFGGTNYHIVLEEYQDEQNQVYRLNNTPQPLLLQASTPEQLLRQCQELLSKLQSECGDKHYQELIDQCESIEIPLTNSRVGFIADSLTEASHKLQITIDWLQNKPQLEAWEHPQGLFFRKVGVEIQGKVVALFSGQGSQYLNMGQELAINFPQLRQAYSYMDSLMLQDGLKPISEVVFPNPVFEPAQEAAQLALLQRTEYAQPAIGCLSAGIYKLLQQAGFKPDFVAGHSFGELTALWAAEVLSDEDYFFLVKARGQAMATPDDLKLDAGTMLAVKGDVSKIKAVVKDFPQVTIANWNSNQQVVLAGVKSEIEQLQPILKEQGYHTVPLPVSAAFHTSLVAHSQEPFAKAVVSVTAKSPTIPVYTNVTGQHYPTGLQAIQENLQKHLSNPVFFKQEIENIYAQGGYCFIEFGPKNVLTNLVKDILSDKPHLAIALNANRQKDSDRQLREAVMQLRVAGLPLQTLDPYQQLQPVPEAETDPRHKLLNVRLRGTNYLSDKTKKTFEQVLNDGYQVKVTSPQTEATVADTREVLEKAFQNGHHQPSSQPQSEEIAVVRSSSPLATTNTSANTPKPIQTQPMSTPSVNYQRVLESFEYSIAQINQHQGETMQVHGQYLNHQMEYARIFFHLMQQQANLFVNGNSANQPIETQLAVLASLERSMIKFQEHQAGTLRVHEQTLNHQVEYAKNLFRLTQQQCQMLMGNAAIEYHLEPTESVANVAAIEESSSSPALNASVSELVMNSEQDTSNNHSSPAVPAISVPSTPLPMVMDTVAPSPEKVFSNGNGSKPVSESPVPATRAMVMDTVAPSPEKVFSNGNGSQPVAEVTVPAKVEPVKTVTETPAVGLDIDFDTLKDTLLEVVADKTGYPPEMLELDMDMEADLGIDSIKRVEILGAIQDKFPGLPKPDLEELAEIEMRTLAQVIDFIKELAQGGLKKKELQPA</sequence>
<dbReference type="InterPro" id="IPR016039">
    <property type="entry name" value="Thiolase-like"/>
</dbReference>
<dbReference type="InterPro" id="IPR032821">
    <property type="entry name" value="PKS_assoc"/>
</dbReference>
<accession>A0A6B3N6P4</accession>
<reference evidence="3" key="1">
    <citation type="submission" date="2019-11" db="EMBL/GenBank/DDBJ databases">
        <title>Genomic insights into an expanded diversity of filamentous marine cyanobacteria reveals the extraordinary biosynthetic potential of Moorea and Okeania.</title>
        <authorList>
            <person name="Ferreira Leao T."/>
            <person name="Wang M."/>
            <person name="Moss N."/>
            <person name="Da Silva R."/>
            <person name="Sanders J."/>
            <person name="Nurk S."/>
            <person name="Gurevich A."/>
            <person name="Humphrey G."/>
            <person name="Reher R."/>
            <person name="Zhu Q."/>
            <person name="Belda-Ferre P."/>
            <person name="Glukhov E."/>
            <person name="Rex R."/>
            <person name="Dorrestein P.C."/>
            <person name="Knight R."/>
            <person name="Pevzner P."/>
            <person name="Gerwick W.H."/>
            <person name="Gerwick L."/>
        </authorList>
    </citation>
    <scope>NUCLEOTIDE SEQUENCE</scope>
    <source>
        <strain evidence="3">SIO1C4</strain>
    </source>
</reference>
<dbReference type="Gene3D" id="1.10.1240.100">
    <property type="match status" value="1"/>
</dbReference>
<dbReference type="InterPro" id="IPR036736">
    <property type="entry name" value="ACP-like_sf"/>
</dbReference>
<feature type="domain" description="Carrier" evidence="2">
    <location>
        <begin position="856"/>
        <end position="938"/>
    </location>
</feature>
<dbReference type="Gene3D" id="3.40.366.10">
    <property type="entry name" value="Malonyl-Coenzyme A Acyl Carrier Protein, domain 2"/>
    <property type="match status" value="1"/>
</dbReference>
<dbReference type="PANTHER" id="PTHR43074:SF1">
    <property type="entry name" value="BETA-KETOACYL SYNTHASE FAMILY PROTEIN-RELATED"/>
    <property type="match status" value="1"/>
</dbReference>
<dbReference type="PROSITE" id="PS50075">
    <property type="entry name" value="CARRIER"/>
    <property type="match status" value="1"/>
</dbReference>
<dbReference type="GO" id="GO:0016746">
    <property type="term" value="F:acyltransferase activity"/>
    <property type="evidence" value="ECO:0007669"/>
    <property type="project" value="UniProtKB-KW"/>
</dbReference>
<dbReference type="InterPro" id="IPR001227">
    <property type="entry name" value="Ac_transferase_dom_sf"/>
</dbReference>
<name>A0A6B3N6P4_9CYAN</name>
<dbReference type="InterPro" id="IPR009081">
    <property type="entry name" value="PP-bd_ACP"/>
</dbReference>
<dbReference type="InterPro" id="IPR016036">
    <property type="entry name" value="Malonyl_transacylase_ACP-bd"/>
</dbReference>
<feature type="compositionally biased region" description="Polar residues" evidence="1">
    <location>
        <begin position="566"/>
        <end position="591"/>
    </location>
</feature>
<feature type="non-terminal residue" evidence="3">
    <location>
        <position position="1"/>
    </location>
</feature>
<dbReference type="Pfam" id="PF00698">
    <property type="entry name" value="Acyl_transf_1"/>
    <property type="match status" value="1"/>
</dbReference>
<dbReference type="InterPro" id="IPR052568">
    <property type="entry name" value="PKS-FAS_Synthase"/>
</dbReference>
<feature type="region of interest" description="Disordered" evidence="1">
    <location>
        <begin position="546"/>
        <end position="591"/>
    </location>
</feature>
<dbReference type="EMBL" id="JAAHFQ010000084">
    <property type="protein sequence ID" value="NER27243.1"/>
    <property type="molecule type" value="Genomic_DNA"/>
</dbReference>
<dbReference type="PANTHER" id="PTHR43074">
    <property type="entry name" value="OMEGA-3 POLYUNSATURATED FATTY ACID SYNTHASE PFAB-RELATED"/>
    <property type="match status" value="1"/>
</dbReference>
<organism evidence="3">
    <name type="scientific">Symploca sp. SIO1C4</name>
    <dbReference type="NCBI Taxonomy" id="2607765"/>
    <lineage>
        <taxon>Bacteria</taxon>
        <taxon>Bacillati</taxon>
        <taxon>Cyanobacteriota</taxon>
        <taxon>Cyanophyceae</taxon>
        <taxon>Coleofasciculales</taxon>
        <taxon>Coleofasciculaceae</taxon>
        <taxon>Symploca</taxon>
    </lineage>
</organism>
<keyword evidence="3" id="KW-0808">Transferase</keyword>
<dbReference type="SMART" id="SM00827">
    <property type="entry name" value="PKS_AT"/>
    <property type="match status" value="1"/>
</dbReference>
<dbReference type="Pfam" id="PF00550">
    <property type="entry name" value="PP-binding"/>
    <property type="match status" value="1"/>
</dbReference>
<dbReference type="InterPro" id="IPR014043">
    <property type="entry name" value="Acyl_transferase_dom"/>
</dbReference>
<dbReference type="Gene3D" id="1.10.1200.10">
    <property type="entry name" value="ACP-like"/>
    <property type="match status" value="1"/>
</dbReference>
<evidence type="ECO:0000313" key="3">
    <source>
        <dbReference type="EMBL" id="NER27243.1"/>
    </source>
</evidence>
<dbReference type="SUPFAM" id="SSF47336">
    <property type="entry name" value="ACP-like"/>
    <property type="match status" value="1"/>
</dbReference>
<evidence type="ECO:0000256" key="1">
    <source>
        <dbReference type="SAM" id="MobiDB-lite"/>
    </source>
</evidence>
<protein>
    <submittedName>
        <fullName evidence="3">Acyltransferase domain-containing protein</fullName>
    </submittedName>
</protein>
<keyword evidence="3" id="KW-0012">Acyltransferase</keyword>
<proteinExistence type="predicted"/>
<dbReference type="SUPFAM" id="SSF55048">
    <property type="entry name" value="Probable ACP-binding domain of malonyl-CoA ACP transacylase"/>
    <property type="match status" value="1"/>
</dbReference>
<dbReference type="SUPFAM" id="SSF53901">
    <property type="entry name" value="Thiolase-like"/>
    <property type="match status" value="1"/>
</dbReference>
<dbReference type="AlphaFoldDB" id="A0A6B3N6P4"/>
<dbReference type="Gene3D" id="3.40.47.10">
    <property type="match status" value="1"/>
</dbReference>
<feature type="compositionally biased region" description="Polar residues" evidence="1">
    <location>
        <begin position="549"/>
        <end position="559"/>
    </location>
</feature>
<dbReference type="Gene3D" id="3.30.70.250">
    <property type="entry name" value="Malonyl-CoA ACP transacylase, ACP-binding"/>
    <property type="match status" value="1"/>
</dbReference>
<gene>
    <name evidence="3" type="ORF">F6J89_06295</name>
</gene>
<comment type="caution">
    <text evidence="3">The sequence shown here is derived from an EMBL/GenBank/DDBJ whole genome shotgun (WGS) entry which is preliminary data.</text>
</comment>